<dbReference type="OMA" id="CCRWGER"/>
<keyword evidence="2" id="KW-1185">Reference proteome</keyword>
<reference evidence="1" key="2">
    <citation type="submission" date="2018-04" db="EMBL/GenBank/DDBJ databases">
        <title>OnivRS2 (Oryza nivara Reference Sequence Version 2).</title>
        <authorList>
            <person name="Zhang J."/>
            <person name="Kudrna D."/>
            <person name="Lee S."/>
            <person name="Talag J."/>
            <person name="Rajasekar S."/>
            <person name="Welchert J."/>
            <person name="Hsing Y.-I."/>
            <person name="Wing R.A."/>
        </authorList>
    </citation>
    <scope>NUCLEOTIDE SEQUENCE [LARGE SCALE GENOMIC DNA]</scope>
    <source>
        <strain evidence="1">SL10</strain>
    </source>
</reference>
<organism evidence="1">
    <name type="scientific">Oryza nivara</name>
    <name type="common">Indian wild rice</name>
    <name type="synonym">Oryza sativa f. spontanea</name>
    <dbReference type="NCBI Taxonomy" id="4536"/>
    <lineage>
        <taxon>Eukaryota</taxon>
        <taxon>Viridiplantae</taxon>
        <taxon>Streptophyta</taxon>
        <taxon>Embryophyta</taxon>
        <taxon>Tracheophyta</taxon>
        <taxon>Spermatophyta</taxon>
        <taxon>Magnoliopsida</taxon>
        <taxon>Liliopsida</taxon>
        <taxon>Poales</taxon>
        <taxon>Poaceae</taxon>
        <taxon>BOP clade</taxon>
        <taxon>Oryzoideae</taxon>
        <taxon>Oryzeae</taxon>
        <taxon>Oryzinae</taxon>
        <taxon>Oryza</taxon>
    </lineage>
</organism>
<proteinExistence type="predicted"/>
<dbReference type="Gramene" id="ONIVA07G21460.1">
    <property type="protein sequence ID" value="ONIVA07G21460.1"/>
    <property type="gene ID" value="ONIVA07G21460"/>
</dbReference>
<protein>
    <submittedName>
        <fullName evidence="1">Uncharacterized protein</fullName>
    </submittedName>
</protein>
<dbReference type="HOGENOM" id="CLU_104809_0_0_1"/>
<dbReference type="Proteomes" id="UP000006591">
    <property type="component" value="Chromosome 7"/>
</dbReference>
<name>A0A0E0I3X9_ORYNI</name>
<accession>A0A0E0I3X9</accession>
<reference evidence="1" key="1">
    <citation type="submission" date="2015-04" db="UniProtKB">
        <authorList>
            <consortium name="EnsemblPlants"/>
        </authorList>
    </citation>
    <scope>IDENTIFICATION</scope>
    <source>
        <strain evidence="1">SL10</strain>
    </source>
</reference>
<dbReference type="EnsemblPlants" id="ONIVA07G21460.1">
    <property type="protein sequence ID" value="ONIVA07G21460.1"/>
    <property type="gene ID" value="ONIVA07G21460"/>
</dbReference>
<evidence type="ECO:0000313" key="2">
    <source>
        <dbReference type="Proteomes" id="UP000006591"/>
    </source>
</evidence>
<evidence type="ECO:0000313" key="1">
    <source>
        <dbReference type="EnsemblPlants" id="ONIVA07G21460.1"/>
    </source>
</evidence>
<dbReference type="AlphaFoldDB" id="A0A0E0I3X9"/>
<sequence length="175" mass="19808">MGKDVTTIDTVLQAHRGRVRQFSLSWTLDYNHFFIVDYLLGSPQLCKLQEFELFYFNIDARNLWICSTCDTLQFPMETDCMPNFPHLKELTLSNINIVDGERGGAARGGRSGVAGGECGRGSTRWEEQCCRWGERRGTTGRTEMWPAVEGGREGKNELGLWIFFAPAVLMDSETI</sequence>